<feature type="compositionally biased region" description="Basic and acidic residues" evidence="1">
    <location>
        <begin position="1"/>
        <end position="10"/>
    </location>
</feature>
<dbReference type="AlphaFoldDB" id="A0A835XKS4"/>
<name>A0A835XKS4_9CHLO</name>
<keyword evidence="3" id="KW-1185">Reference proteome</keyword>
<evidence type="ECO:0000313" key="3">
    <source>
        <dbReference type="Proteomes" id="UP000612055"/>
    </source>
</evidence>
<organism evidence="2 3">
    <name type="scientific">Edaphochlamys debaryana</name>
    <dbReference type="NCBI Taxonomy" id="47281"/>
    <lineage>
        <taxon>Eukaryota</taxon>
        <taxon>Viridiplantae</taxon>
        <taxon>Chlorophyta</taxon>
        <taxon>core chlorophytes</taxon>
        <taxon>Chlorophyceae</taxon>
        <taxon>CS clade</taxon>
        <taxon>Chlamydomonadales</taxon>
        <taxon>Chlamydomonadales incertae sedis</taxon>
        <taxon>Edaphochlamys</taxon>
    </lineage>
</organism>
<comment type="caution">
    <text evidence="2">The sequence shown here is derived from an EMBL/GenBank/DDBJ whole genome shotgun (WGS) entry which is preliminary data.</text>
</comment>
<gene>
    <name evidence="2" type="ORF">HYH03_016006</name>
</gene>
<accession>A0A835XKS4</accession>
<dbReference type="Proteomes" id="UP000612055">
    <property type="component" value="Unassembled WGS sequence"/>
</dbReference>
<feature type="region of interest" description="Disordered" evidence="1">
    <location>
        <begin position="1"/>
        <end position="23"/>
    </location>
</feature>
<reference evidence="2" key="1">
    <citation type="journal article" date="2020" name="bioRxiv">
        <title>Comparative genomics of Chlamydomonas.</title>
        <authorList>
            <person name="Craig R.J."/>
            <person name="Hasan A.R."/>
            <person name="Ness R.W."/>
            <person name="Keightley P.D."/>
        </authorList>
    </citation>
    <scope>NUCLEOTIDE SEQUENCE</scope>
    <source>
        <strain evidence="2">CCAP 11/70</strain>
    </source>
</reference>
<feature type="compositionally biased region" description="Basic and acidic residues" evidence="1">
    <location>
        <begin position="117"/>
        <end position="127"/>
    </location>
</feature>
<proteinExistence type="predicted"/>
<dbReference type="EMBL" id="JAEHOE010000133">
    <property type="protein sequence ID" value="KAG2485220.1"/>
    <property type="molecule type" value="Genomic_DNA"/>
</dbReference>
<evidence type="ECO:0000313" key="2">
    <source>
        <dbReference type="EMBL" id="KAG2485220.1"/>
    </source>
</evidence>
<feature type="compositionally biased region" description="Low complexity" evidence="1">
    <location>
        <begin position="44"/>
        <end position="74"/>
    </location>
</feature>
<evidence type="ECO:0000256" key="1">
    <source>
        <dbReference type="SAM" id="MobiDB-lite"/>
    </source>
</evidence>
<feature type="region of interest" description="Disordered" evidence="1">
    <location>
        <begin position="100"/>
        <end position="127"/>
    </location>
</feature>
<protein>
    <submittedName>
        <fullName evidence="2">Uncharacterized protein</fullName>
    </submittedName>
</protein>
<feature type="region of interest" description="Disordered" evidence="1">
    <location>
        <begin position="44"/>
        <end position="88"/>
    </location>
</feature>
<sequence>MATGDAHRQSLSDPKSAAAESVGRALEAALAPRLAEVDDVSLEPAAAAAATASPATTAPAAAAAAPAASPAGGPAAQGGGRAEAEVGSGVGPLLAARLPQDAYGGVDPGQHSVDAGELAKRAPLEGR</sequence>